<dbReference type="CDD" id="cd19886">
    <property type="entry name" value="DSRM_STAU2_rpt4"/>
    <property type="match status" value="1"/>
</dbReference>
<dbReference type="InterPro" id="IPR032478">
    <property type="entry name" value="Staufen_C"/>
</dbReference>
<feature type="non-terminal residue" evidence="17">
    <location>
        <position position="1"/>
    </location>
</feature>
<keyword evidence="18" id="KW-1185">Reference proteome</keyword>
<dbReference type="SUPFAM" id="SSF54768">
    <property type="entry name" value="dsRNA-binding domain-like"/>
    <property type="match status" value="4"/>
</dbReference>
<reference evidence="17 18" key="1">
    <citation type="submission" date="2019-09" db="EMBL/GenBank/DDBJ databases">
        <title>Bird 10,000 Genomes (B10K) Project - Family phase.</title>
        <authorList>
            <person name="Zhang G."/>
        </authorList>
    </citation>
    <scope>NUCLEOTIDE SEQUENCE [LARGE SCALE GENOMIC DNA]</scope>
    <source>
        <strain evidence="17">OUT-0018</strain>
        <tissue evidence="17">Muscle</tissue>
    </source>
</reference>
<keyword evidence="5" id="KW-0963">Cytoplasm</keyword>
<keyword evidence="6" id="KW-0597">Phosphoprotein</keyword>
<dbReference type="SMART" id="SM00358">
    <property type="entry name" value="DSRM"/>
    <property type="match status" value="4"/>
</dbReference>
<dbReference type="FunFam" id="3.30.160.20:FF:000057">
    <property type="entry name" value="Double-stranded RNA-binding protein Staufen homolog 2"/>
    <property type="match status" value="1"/>
</dbReference>
<dbReference type="InterPro" id="IPR044474">
    <property type="entry name" value="STAU2_DSRM_4"/>
</dbReference>
<dbReference type="FunFam" id="3.30.160.20:FF:000024">
    <property type="entry name" value="double-stranded RNA-binding protein Staufen homolog 1 isoform X1"/>
    <property type="match status" value="1"/>
</dbReference>
<comment type="function">
    <text evidence="13">RNA-binding protein required for the microtubule-dependent transport of neuronal RNA from the cell body to the dendrite. As protein synthesis occurs within the dendrite, the localization of specific mRNAs to dendrites may be a prerequisite for neurite outgrowth and plasticity at sites distant from the cell body.</text>
</comment>
<organism evidence="17 18">
    <name type="scientific">Pheucticus melanocephalus</name>
    <name type="common">Black-headed grosbeak</name>
    <name type="synonym">Guiraca melanocephala</name>
    <dbReference type="NCBI Taxonomy" id="371919"/>
    <lineage>
        <taxon>Eukaryota</taxon>
        <taxon>Metazoa</taxon>
        <taxon>Chordata</taxon>
        <taxon>Craniata</taxon>
        <taxon>Vertebrata</taxon>
        <taxon>Euteleostomi</taxon>
        <taxon>Archelosauria</taxon>
        <taxon>Archosauria</taxon>
        <taxon>Dinosauria</taxon>
        <taxon>Saurischia</taxon>
        <taxon>Theropoda</taxon>
        <taxon>Coelurosauria</taxon>
        <taxon>Aves</taxon>
        <taxon>Neognathae</taxon>
        <taxon>Neoaves</taxon>
        <taxon>Telluraves</taxon>
        <taxon>Australaves</taxon>
        <taxon>Passeriformes</taxon>
        <taxon>Cardinalidae</taxon>
        <taxon>Pheucticus</taxon>
    </lineage>
</organism>
<evidence type="ECO:0000256" key="4">
    <source>
        <dbReference type="ARBA" id="ARBA00022448"/>
    </source>
</evidence>
<dbReference type="PANTHER" id="PTHR46054">
    <property type="entry name" value="MATERNAL EFFECT PROTEIN STAUFEN"/>
    <property type="match status" value="1"/>
</dbReference>
<evidence type="ECO:0000313" key="17">
    <source>
        <dbReference type="EMBL" id="NWY31141.1"/>
    </source>
</evidence>
<dbReference type="Proteomes" id="UP000578259">
    <property type="component" value="Unassembled WGS sequence"/>
</dbReference>
<dbReference type="CDD" id="cd19882">
    <property type="entry name" value="DSRM_STAU2_rpt2"/>
    <property type="match status" value="1"/>
</dbReference>
<feature type="non-terminal residue" evidence="17">
    <location>
        <position position="570"/>
    </location>
</feature>
<dbReference type="AlphaFoldDB" id="A0A7K7DDK8"/>
<feature type="region of interest" description="Disordered" evidence="15">
    <location>
        <begin position="179"/>
        <end position="205"/>
    </location>
</feature>
<feature type="domain" description="DRBM" evidence="16">
    <location>
        <begin position="95"/>
        <end position="181"/>
    </location>
</feature>
<comment type="subcellular location">
    <subcellularLocation>
        <location evidence="2">Cytoplasm</location>
    </subcellularLocation>
    <subcellularLocation>
        <location evidence="1">Endoplasmic reticulum</location>
    </subcellularLocation>
    <subcellularLocation>
        <location evidence="3">Nucleus</location>
        <location evidence="3">Nucleolus</location>
    </subcellularLocation>
</comment>
<feature type="region of interest" description="Disordered" evidence="15">
    <location>
        <begin position="537"/>
        <end position="570"/>
    </location>
</feature>
<evidence type="ECO:0000256" key="8">
    <source>
        <dbReference type="ARBA" id="ARBA00022737"/>
    </source>
</evidence>
<dbReference type="GO" id="GO:0035418">
    <property type="term" value="P:protein localization to synapse"/>
    <property type="evidence" value="ECO:0007669"/>
    <property type="project" value="TreeGrafter"/>
</dbReference>
<dbReference type="GO" id="GO:0005730">
    <property type="term" value="C:nucleolus"/>
    <property type="evidence" value="ECO:0007669"/>
    <property type="project" value="UniProtKB-SubCell"/>
</dbReference>
<keyword evidence="10 14" id="KW-0694">RNA-binding</keyword>
<dbReference type="FunFam" id="3.30.160.20:FF:000013">
    <property type="entry name" value="double-stranded RNA-binding protein Staufen homolog 2 isoform X3"/>
    <property type="match status" value="1"/>
</dbReference>
<evidence type="ECO:0000256" key="14">
    <source>
        <dbReference type="PROSITE-ProRule" id="PRU00266"/>
    </source>
</evidence>
<evidence type="ECO:0000256" key="6">
    <source>
        <dbReference type="ARBA" id="ARBA00022553"/>
    </source>
</evidence>
<dbReference type="FunFam" id="3.30.160.20:FF:000007">
    <property type="entry name" value="Double-stranded RNA-binding protein Staufen homolog 1"/>
    <property type="match status" value="1"/>
</dbReference>
<dbReference type="InterPro" id="IPR044476">
    <property type="entry name" value="STAU2_DSRM_1"/>
</dbReference>
<evidence type="ECO:0000256" key="1">
    <source>
        <dbReference type="ARBA" id="ARBA00004240"/>
    </source>
</evidence>
<dbReference type="GO" id="GO:0043025">
    <property type="term" value="C:neuronal cell body"/>
    <property type="evidence" value="ECO:0007669"/>
    <property type="project" value="TreeGrafter"/>
</dbReference>
<accession>A0A7K7DDK8</accession>
<gene>
    <name evidence="17" type="primary">Stau2</name>
    <name evidence="17" type="ORF">PHEMEL_R07648</name>
</gene>
<dbReference type="GO" id="GO:0098964">
    <property type="term" value="P:anterograde dendritic transport of messenger ribonucleoprotein complex"/>
    <property type="evidence" value="ECO:0007669"/>
    <property type="project" value="TreeGrafter"/>
</dbReference>
<dbReference type="GO" id="GO:0007281">
    <property type="term" value="P:germ cell development"/>
    <property type="evidence" value="ECO:0007669"/>
    <property type="project" value="TreeGrafter"/>
</dbReference>
<dbReference type="CDD" id="cd19880">
    <property type="entry name" value="DSRM_STAU2_rpt1"/>
    <property type="match status" value="1"/>
</dbReference>
<sequence>MANPKEKTPMCLVNELARFNRIQPQYKLLNERGPAHAKMFTVQLTLGEQTWEAEGSSIKKAQHAAASKALNETTLPKPTPRPPKNNVNNNPGSITPTVELNGLAMKRGEPAIYRPLDPKPIPNYRANYNFRGMYNQRYHCPVPKIFYVQLTVGNSEFFGEGKTRQAARHNAAMKALQALQNEPIPEKLPQNGETGKESEEDKDANKSEISVVFEIALKRNIPVTFEVIKESGPPHMKSFVTRVTVGEFTAEGEGNSKKLSKKRAAMAVLQELKKLPPLPVIEKPKLYFKKRPKTILKTGPEYGQGMNPISRLAQIQQAKKEKEPEYVLLSERGMPRRREFVMQVKVGNDITTGTGPNKKIAKRNAAEAMLLQLGYKASIPLQDQTEKLGENKSWNGQNVGFPEPTSNTPKGILHLSPDVYQEMEASRNKSAPGTTVSYMPCKEMSQTSSSFFSISPTTNSTATIARELLMNGTSPTAEAIGLKGISPASPCSTVQPSKQLEYLARIQGFQAALSALKQFSEQGLDPVEGAMKVENGSHEKQVKHLGEKADHKQTNSGTIAQDCKDSKAVV</sequence>
<dbReference type="GO" id="GO:0005886">
    <property type="term" value="C:plasma membrane"/>
    <property type="evidence" value="ECO:0007669"/>
    <property type="project" value="TreeGrafter"/>
</dbReference>
<keyword evidence="8" id="KW-0677">Repeat</keyword>
<dbReference type="PANTHER" id="PTHR46054:SF1">
    <property type="entry name" value="DOUBLE-STRANDED RNA-BINDING PROTEIN STAUFEN HOMOLOG 2"/>
    <property type="match status" value="1"/>
</dbReference>
<evidence type="ECO:0000259" key="16">
    <source>
        <dbReference type="PROSITE" id="PS50137"/>
    </source>
</evidence>
<evidence type="ECO:0000256" key="5">
    <source>
        <dbReference type="ARBA" id="ARBA00022490"/>
    </source>
</evidence>
<evidence type="ECO:0000313" key="18">
    <source>
        <dbReference type="Proteomes" id="UP000578259"/>
    </source>
</evidence>
<evidence type="ECO:0000256" key="3">
    <source>
        <dbReference type="ARBA" id="ARBA00004604"/>
    </source>
</evidence>
<feature type="region of interest" description="Disordered" evidence="15">
    <location>
        <begin position="67"/>
        <end position="94"/>
    </location>
</feature>
<feature type="compositionally biased region" description="Basic and acidic residues" evidence="15">
    <location>
        <begin position="537"/>
        <end position="553"/>
    </location>
</feature>
<dbReference type="GO" id="GO:0003725">
    <property type="term" value="F:double-stranded RNA binding"/>
    <property type="evidence" value="ECO:0007669"/>
    <property type="project" value="TreeGrafter"/>
</dbReference>
<evidence type="ECO:0000256" key="7">
    <source>
        <dbReference type="ARBA" id="ARBA00022701"/>
    </source>
</evidence>
<dbReference type="InterPro" id="IPR044464">
    <property type="entry name" value="STAU2_DSRM_2"/>
</dbReference>
<dbReference type="GO" id="GO:0010494">
    <property type="term" value="C:cytoplasmic stress granule"/>
    <property type="evidence" value="ECO:0007669"/>
    <property type="project" value="TreeGrafter"/>
</dbReference>
<dbReference type="EMBL" id="VZSJ01003473">
    <property type="protein sequence ID" value="NWY31141.1"/>
    <property type="molecule type" value="Genomic_DNA"/>
</dbReference>
<feature type="domain" description="DRBM" evidence="16">
    <location>
        <begin position="307"/>
        <end position="375"/>
    </location>
</feature>
<protein>
    <recommendedName>
        <fullName evidence="12">Double-stranded RNA-binding protein Staufen homolog 2</fullName>
    </recommendedName>
</protein>
<dbReference type="GO" id="GO:0003729">
    <property type="term" value="F:mRNA binding"/>
    <property type="evidence" value="ECO:0007669"/>
    <property type="project" value="TreeGrafter"/>
</dbReference>
<feature type="domain" description="DRBM" evidence="16">
    <location>
        <begin position="207"/>
        <end position="274"/>
    </location>
</feature>
<evidence type="ECO:0000256" key="13">
    <source>
        <dbReference type="ARBA" id="ARBA00060168"/>
    </source>
</evidence>
<dbReference type="Pfam" id="PF00035">
    <property type="entry name" value="dsrm"/>
    <property type="match status" value="4"/>
</dbReference>
<evidence type="ECO:0000256" key="9">
    <source>
        <dbReference type="ARBA" id="ARBA00022824"/>
    </source>
</evidence>
<proteinExistence type="predicted"/>
<dbReference type="GO" id="GO:0005874">
    <property type="term" value="C:microtubule"/>
    <property type="evidence" value="ECO:0007669"/>
    <property type="project" value="UniProtKB-KW"/>
</dbReference>
<dbReference type="InterPro" id="IPR044473">
    <property type="entry name" value="STAU2_DSRM_3"/>
</dbReference>
<evidence type="ECO:0000256" key="15">
    <source>
        <dbReference type="SAM" id="MobiDB-lite"/>
    </source>
</evidence>
<feature type="domain" description="DRBM" evidence="16">
    <location>
        <begin position="8"/>
        <end position="75"/>
    </location>
</feature>
<dbReference type="GO" id="GO:0008298">
    <property type="term" value="P:intracellular mRNA localization"/>
    <property type="evidence" value="ECO:0007669"/>
    <property type="project" value="TreeGrafter"/>
</dbReference>
<evidence type="ECO:0000256" key="12">
    <source>
        <dbReference type="ARBA" id="ARBA00024122"/>
    </source>
</evidence>
<keyword evidence="11" id="KW-0539">Nucleus</keyword>
<dbReference type="InterPro" id="IPR014720">
    <property type="entry name" value="dsRBD_dom"/>
</dbReference>
<dbReference type="Gene3D" id="3.30.160.20">
    <property type="match status" value="4"/>
</dbReference>
<dbReference type="Gene3D" id="6.10.250.1360">
    <property type="match status" value="1"/>
</dbReference>
<feature type="compositionally biased region" description="Basic and acidic residues" evidence="15">
    <location>
        <begin position="194"/>
        <end position="205"/>
    </location>
</feature>
<keyword evidence="7" id="KW-0493">Microtubule</keyword>
<name>A0A7K7DDK8_PHEME</name>
<dbReference type="Pfam" id="PF16482">
    <property type="entry name" value="Staufen_C"/>
    <property type="match status" value="1"/>
</dbReference>
<dbReference type="CDD" id="cd19884">
    <property type="entry name" value="DSRM_STAU2_rpt3"/>
    <property type="match status" value="1"/>
</dbReference>
<keyword evidence="9" id="KW-0256">Endoplasmic reticulum</keyword>
<comment type="caution">
    <text evidence="17">The sequence shown here is derived from an EMBL/GenBank/DDBJ whole genome shotgun (WGS) entry which is preliminary data.</text>
</comment>
<evidence type="ECO:0000256" key="2">
    <source>
        <dbReference type="ARBA" id="ARBA00004496"/>
    </source>
</evidence>
<keyword evidence="4" id="KW-0813">Transport</keyword>
<dbReference type="InterPro" id="IPR051740">
    <property type="entry name" value="DRBM-containing_protein"/>
</dbReference>
<dbReference type="GO" id="GO:0005783">
    <property type="term" value="C:endoplasmic reticulum"/>
    <property type="evidence" value="ECO:0007669"/>
    <property type="project" value="UniProtKB-SubCell"/>
</dbReference>
<dbReference type="PROSITE" id="PS50137">
    <property type="entry name" value="DS_RBD"/>
    <property type="match status" value="4"/>
</dbReference>
<evidence type="ECO:0000256" key="11">
    <source>
        <dbReference type="ARBA" id="ARBA00023242"/>
    </source>
</evidence>
<dbReference type="GO" id="GO:0032839">
    <property type="term" value="C:dendrite cytoplasm"/>
    <property type="evidence" value="ECO:0007669"/>
    <property type="project" value="GOC"/>
</dbReference>
<evidence type="ECO:0000256" key="10">
    <source>
        <dbReference type="ARBA" id="ARBA00022884"/>
    </source>
</evidence>